<dbReference type="EMBL" id="LT670849">
    <property type="protein sequence ID" value="SHN81632.1"/>
    <property type="molecule type" value="Genomic_DNA"/>
</dbReference>
<name>A0A1M7UF22_9BRAD</name>
<dbReference type="InterPro" id="IPR003734">
    <property type="entry name" value="DUF155"/>
</dbReference>
<reference evidence="4" key="1">
    <citation type="submission" date="2016-11" db="EMBL/GenBank/DDBJ databases">
        <authorList>
            <person name="Varghese N."/>
            <person name="Submissions S."/>
        </authorList>
    </citation>
    <scope>NUCLEOTIDE SEQUENCE [LARGE SCALE GENOMIC DNA]</scope>
    <source>
        <strain evidence="4">GAS401</strain>
    </source>
</reference>
<accession>A0A1M7UF22</accession>
<dbReference type="Pfam" id="PF02582">
    <property type="entry name" value="DUF155"/>
    <property type="match status" value="1"/>
</dbReference>
<dbReference type="Proteomes" id="UP000184096">
    <property type="component" value="Chromosome I"/>
</dbReference>
<evidence type="ECO:0000313" key="4">
    <source>
        <dbReference type="Proteomes" id="UP000184096"/>
    </source>
</evidence>
<evidence type="ECO:0000313" key="3">
    <source>
        <dbReference type="EMBL" id="SHN81632.1"/>
    </source>
</evidence>
<evidence type="ECO:0000256" key="1">
    <source>
        <dbReference type="SAM" id="Phobius"/>
    </source>
</evidence>
<dbReference type="PANTHER" id="PTHR16255:SF1">
    <property type="entry name" value="REQUIRED FOR MEIOTIC NUCLEAR DIVISION PROTEIN 1 HOMOLOG"/>
    <property type="match status" value="1"/>
</dbReference>
<evidence type="ECO:0000259" key="2">
    <source>
        <dbReference type="Pfam" id="PF02582"/>
    </source>
</evidence>
<keyword evidence="1" id="KW-1133">Transmembrane helix</keyword>
<protein>
    <submittedName>
        <fullName evidence="3">Uncharacterized protein, Rmd1/YagE family</fullName>
    </submittedName>
</protein>
<proteinExistence type="predicted"/>
<dbReference type="AlphaFoldDB" id="A0A1M7UF22"/>
<organism evidence="3 4">
    <name type="scientific">Bradyrhizobium erythrophlei</name>
    <dbReference type="NCBI Taxonomy" id="1437360"/>
    <lineage>
        <taxon>Bacteria</taxon>
        <taxon>Pseudomonadati</taxon>
        <taxon>Pseudomonadota</taxon>
        <taxon>Alphaproteobacteria</taxon>
        <taxon>Hyphomicrobiales</taxon>
        <taxon>Nitrobacteraceae</taxon>
        <taxon>Bradyrhizobium</taxon>
    </lineage>
</organism>
<sequence length="271" mass="30130">MKNSAFRADPQVKRITVHALNVGDRINTASFEKEALSAVPLALRAGHDGIAVLFRYGAVVFLNMTMEEEAAFLDRLLPRIGGRLTPPEEEAAAVELLDENEDQVGSGGPIHVRDMSMARLLVVSDVLAKSVVLAHDEREVAKVFERIEPFVRELATSGKFHRNRRGILKMIGEALLVQHNVSGRVAITDKPDALWDRPDLERLYARLEDEYELIGRVETLNRKLAVVAETADTLADIIDTRRSLRLEIIVVLLIGFEIVIGISQIFAARGH</sequence>
<keyword evidence="1" id="KW-0472">Membrane</keyword>
<gene>
    <name evidence="3" type="ORF">SAMN05444170_4811</name>
</gene>
<dbReference type="InterPro" id="IPR051624">
    <property type="entry name" value="RMD1/Sad1-interacting"/>
</dbReference>
<feature type="domain" description="DUF155" evidence="2">
    <location>
        <begin position="52"/>
        <end position="221"/>
    </location>
</feature>
<keyword evidence="1" id="KW-0812">Transmembrane</keyword>
<feature type="transmembrane region" description="Helical" evidence="1">
    <location>
        <begin position="248"/>
        <end position="267"/>
    </location>
</feature>
<keyword evidence="4" id="KW-1185">Reference proteome</keyword>
<dbReference type="RefSeq" id="WP_072821592.1">
    <property type="nucleotide sequence ID" value="NZ_LT670849.1"/>
</dbReference>
<dbReference type="OrthoDB" id="7931216at2"/>
<dbReference type="PANTHER" id="PTHR16255">
    <property type="entry name" value="REQUIRED FOR MEIOTIC NUCLEAR DIVISION PROTEIN 1 HOMOLOG"/>
    <property type="match status" value="1"/>
</dbReference>